<comment type="caution">
    <text evidence="1">The sequence shown here is derived from an EMBL/GenBank/DDBJ whole genome shotgun (WGS) entry which is preliminary data.</text>
</comment>
<gene>
    <name evidence="1" type="ORF">TU73_13235</name>
</gene>
<dbReference type="Proteomes" id="UP000051446">
    <property type="component" value="Unassembled WGS sequence"/>
</dbReference>
<organism evidence="1 2">
    <name type="scientific">Pseudomonas libanensis</name>
    <dbReference type="NCBI Taxonomy" id="75588"/>
    <lineage>
        <taxon>Bacteria</taxon>
        <taxon>Pseudomonadati</taxon>
        <taxon>Pseudomonadota</taxon>
        <taxon>Gammaproteobacteria</taxon>
        <taxon>Pseudomonadales</taxon>
        <taxon>Pseudomonadaceae</taxon>
        <taxon>Pseudomonas</taxon>
    </lineage>
</organism>
<sequence>MPLTLDTPRAYEIGTINDLSVAAGVQIFEGSAVGIIAASGLARPLAAGDLFVGFADRGVDNRTGAAAAARVRLCEEGKIELPVAALALADIGKQVYASDSGAFLLTAAGNSLVGHVHRFVRSGVGIVKFAAQPVPVAP</sequence>
<protein>
    <submittedName>
        <fullName evidence="1">Uncharacterized protein</fullName>
    </submittedName>
</protein>
<dbReference type="PATRIC" id="fig|75588.4.peg.5060"/>
<reference evidence="1 2" key="1">
    <citation type="submission" date="2015-02" db="EMBL/GenBank/DDBJ databases">
        <title>Pseudomonas helleri sp. nov. and Pseudomonas weihenstephanensis sp. nov., isolated from raw cows milk.</title>
        <authorList>
            <person name="von Neubeck M."/>
            <person name="Huptas C."/>
            <person name="Wenning M."/>
            <person name="Scherer S."/>
        </authorList>
    </citation>
    <scope>NUCLEOTIDE SEQUENCE [LARGE SCALE GENOMIC DNA]</scope>
    <source>
        <strain evidence="1 2">DSM 17149</strain>
    </source>
</reference>
<name>A0A0R2YA35_9PSED</name>
<dbReference type="AlphaFoldDB" id="A0A0R2YA35"/>
<dbReference type="EMBL" id="JYLH01000007">
    <property type="protein sequence ID" value="KRP45365.1"/>
    <property type="molecule type" value="Genomic_DNA"/>
</dbReference>
<evidence type="ECO:0000313" key="2">
    <source>
        <dbReference type="Proteomes" id="UP000051446"/>
    </source>
</evidence>
<proteinExistence type="predicted"/>
<accession>A0A0R2YA35</accession>
<evidence type="ECO:0000313" key="1">
    <source>
        <dbReference type="EMBL" id="KRP45365.1"/>
    </source>
</evidence>
<dbReference type="RefSeq" id="WP_057012592.1">
    <property type="nucleotide sequence ID" value="NZ_JYLH01000007.1"/>
</dbReference>